<feature type="chain" id="PRO_5030839293" description="endo-polygalacturonase" evidence="13">
    <location>
        <begin position="17"/>
        <end position="460"/>
    </location>
</feature>
<evidence type="ECO:0000256" key="5">
    <source>
        <dbReference type="ARBA" id="ARBA00022525"/>
    </source>
</evidence>
<keyword evidence="4" id="KW-0134">Cell wall</keyword>
<sequence length="460" mass="49905">MLLIFLSSLFVSFGQMGNLKEVVKLHDNNLVEDTSSNDFLQQAYPSYFDMVDDGSKFKGIINIKESVDILTMEKKVGDQTDSNKLKTINVNDYGAKGDGNDDTEAFLKAWKAACSSKGGASMVVPESNTYLLKPIRFSGPCKSKNIIVQILGTIEASNDLSDYKKDGRHWLIFDRVQGLVISGGGTINGNGKIWWENSCKIDKDKPCKDAPTALTFYNSKNLVVKDLNIQDSQQIHLSFEKCVNVQASNLKITAPEKSPNTDGIHVTRSQNIQISNSVIGTGDDCISIVTGSQNVQATDITCGPGHGISIGSLGAKSSEAYVSGITVNRAKLIGTTNGVRIKTWQGGSGTATNITFENIEMENVANPIIIDQNYCDQHKPCKEQKSAVQVKNVIYKSISGTSATEEAIKFDCSEVSPCQGIVLQDIDLKLEGKEGEEEQVKAVCTNVKVSNIGTVSPQCY</sequence>
<feature type="signal peptide" evidence="13">
    <location>
        <begin position="1"/>
        <end position="16"/>
    </location>
</feature>
<dbReference type="Gene3D" id="2.160.20.10">
    <property type="entry name" value="Single-stranded right-handed beta-helix, Pectin lyase-like"/>
    <property type="match status" value="1"/>
</dbReference>
<dbReference type="GO" id="GO:0009830">
    <property type="term" value="P:cell wall modification involved in abscission"/>
    <property type="evidence" value="ECO:0007669"/>
    <property type="project" value="UniProtKB-ARBA"/>
</dbReference>
<dbReference type="EMBL" id="UZAU01000331">
    <property type="status" value="NOT_ANNOTATED_CDS"/>
    <property type="molecule type" value="Genomic_DNA"/>
</dbReference>
<dbReference type="AlphaFoldDB" id="A0A803P6K3"/>
<accession>A0A803P6K3</accession>
<keyword evidence="6 13" id="KW-0732">Signal</keyword>
<evidence type="ECO:0000256" key="4">
    <source>
        <dbReference type="ARBA" id="ARBA00022512"/>
    </source>
</evidence>
<evidence type="ECO:0000256" key="8">
    <source>
        <dbReference type="ARBA" id="ARBA00023295"/>
    </source>
</evidence>
<evidence type="ECO:0000313" key="14">
    <source>
        <dbReference type="EnsemblPlants" id="cds.evm.model.03.1767"/>
    </source>
</evidence>
<dbReference type="InterPro" id="IPR000743">
    <property type="entry name" value="Glyco_hydro_28"/>
</dbReference>
<evidence type="ECO:0000256" key="3">
    <source>
        <dbReference type="ARBA" id="ARBA00012736"/>
    </source>
</evidence>
<dbReference type="OMA" id="INQCYST"/>
<evidence type="ECO:0000256" key="9">
    <source>
        <dbReference type="ARBA" id="ARBA00023316"/>
    </source>
</evidence>
<keyword evidence="15" id="KW-1185">Reference proteome</keyword>
<dbReference type="GO" id="GO:0004650">
    <property type="term" value="F:polygalacturonase activity"/>
    <property type="evidence" value="ECO:0007669"/>
    <property type="project" value="UniProtKB-EC"/>
</dbReference>
<dbReference type="PROSITE" id="PS00502">
    <property type="entry name" value="POLYGALACTURONASE"/>
    <property type="match status" value="1"/>
</dbReference>
<reference evidence="14" key="2">
    <citation type="submission" date="2021-03" db="UniProtKB">
        <authorList>
            <consortium name="EnsemblPlants"/>
        </authorList>
    </citation>
    <scope>IDENTIFICATION</scope>
</reference>
<dbReference type="Proteomes" id="UP000596661">
    <property type="component" value="Chromosome 3"/>
</dbReference>
<evidence type="ECO:0000256" key="13">
    <source>
        <dbReference type="SAM" id="SignalP"/>
    </source>
</evidence>
<feature type="active site" evidence="11">
    <location>
        <position position="306"/>
    </location>
</feature>
<dbReference type="PANTHER" id="PTHR31375">
    <property type="match status" value="1"/>
</dbReference>
<dbReference type="SMART" id="SM00710">
    <property type="entry name" value="PbH1"/>
    <property type="match status" value="4"/>
</dbReference>
<dbReference type="InterPro" id="IPR006626">
    <property type="entry name" value="PbH1"/>
</dbReference>
<keyword evidence="8 12" id="KW-0326">Glycosidase</keyword>
<dbReference type="EC" id="3.2.1.15" evidence="3"/>
<evidence type="ECO:0000256" key="11">
    <source>
        <dbReference type="PROSITE-ProRule" id="PRU10052"/>
    </source>
</evidence>
<dbReference type="InterPro" id="IPR012334">
    <property type="entry name" value="Pectin_lyas_fold"/>
</dbReference>
<evidence type="ECO:0000256" key="10">
    <source>
        <dbReference type="ARBA" id="ARBA00034074"/>
    </source>
</evidence>
<dbReference type="EnsemblPlants" id="evm.model.03.1767">
    <property type="protein sequence ID" value="cds.evm.model.03.1767"/>
    <property type="gene ID" value="evm.TU.03.1767"/>
</dbReference>
<comment type="subcellular location">
    <subcellularLocation>
        <location evidence="1">Secreted</location>
        <location evidence="1">Cell wall</location>
    </subcellularLocation>
</comment>
<name>A0A803P6K3_CANSA</name>
<comment type="similarity">
    <text evidence="2 12">Belongs to the glycosyl hydrolase 28 family.</text>
</comment>
<dbReference type="InterPro" id="IPR011050">
    <property type="entry name" value="Pectin_lyase_fold/virulence"/>
</dbReference>
<keyword evidence="9" id="KW-0961">Cell wall biogenesis/degradation</keyword>
<evidence type="ECO:0000256" key="12">
    <source>
        <dbReference type="RuleBase" id="RU361169"/>
    </source>
</evidence>
<dbReference type="GO" id="GO:0010047">
    <property type="term" value="P:fruit dehiscence"/>
    <property type="evidence" value="ECO:0007669"/>
    <property type="project" value="UniProtKB-ARBA"/>
</dbReference>
<proteinExistence type="inferred from homology"/>
<comment type="catalytic activity">
    <reaction evidence="10">
        <text>(1,4-alpha-D-galacturonosyl)n+m + H2O = (1,4-alpha-D-galacturonosyl)n + (1,4-alpha-D-galacturonosyl)m.</text>
        <dbReference type="EC" id="3.2.1.15"/>
    </reaction>
</comment>
<evidence type="ECO:0000256" key="2">
    <source>
        <dbReference type="ARBA" id="ARBA00008834"/>
    </source>
</evidence>
<dbReference type="GO" id="GO:0005975">
    <property type="term" value="P:carbohydrate metabolic process"/>
    <property type="evidence" value="ECO:0007669"/>
    <property type="project" value="InterPro"/>
</dbReference>
<dbReference type="Gramene" id="evm.model.03.1767">
    <property type="protein sequence ID" value="cds.evm.model.03.1767"/>
    <property type="gene ID" value="evm.TU.03.1767"/>
</dbReference>
<organism evidence="14 15">
    <name type="scientific">Cannabis sativa</name>
    <name type="common">Hemp</name>
    <name type="synonym">Marijuana</name>
    <dbReference type="NCBI Taxonomy" id="3483"/>
    <lineage>
        <taxon>Eukaryota</taxon>
        <taxon>Viridiplantae</taxon>
        <taxon>Streptophyta</taxon>
        <taxon>Embryophyta</taxon>
        <taxon>Tracheophyta</taxon>
        <taxon>Spermatophyta</taxon>
        <taxon>Magnoliopsida</taxon>
        <taxon>eudicotyledons</taxon>
        <taxon>Gunneridae</taxon>
        <taxon>Pentapetalae</taxon>
        <taxon>rosids</taxon>
        <taxon>fabids</taxon>
        <taxon>Rosales</taxon>
        <taxon>Cannabaceae</taxon>
        <taxon>Cannabis</taxon>
    </lineage>
</organism>
<reference evidence="14" key="1">
    <citation type="submission" date="2018-11" db="EMBL/GenBank/DDBJ databases">
        <authorList>
            <person name="Grassa J C."/>
        </authorList>
    </citation>
    <scope>NUCLEOTIDE SEQUENCE [LARGE SCALE GENOMIC DNA]</scope>
</reference>
<evidence type="ECO:0000256" key="6">
    <source>
        <dbReference type="ARBA" id="ARBA00022729"/>
    </source>
</evidence>
<keyword evidence="7 12" id="KW-0378">Hydrolase</keyword>
<protein>
    <recommendedName>
        <fullName evidence="3">endo-polygalacturonase</fullName>
        <ecNumber evidence="3">3.2.1.15</ecNumber>
    </recommendedName>
</protein>
<evidence type="ECO:0000256" key="1">
    <source>
        <dbReference type="ARBA" id="ARBA00004191"/>
    </source>
</evidence>
<dbReference type="FunFam" id="2.160.20.10:FF:000028">
    <property type="entry name" value="Polygalacturonase QRT2"/>
    <property type="match status" value="1"/>
</dbReference>
<dbReference type="GO" id="GO:0009901">
    <property type="term" value="P:anther dehiscence"/>
    <property type="evidence" value="ECO:0007669"/>
    <property type="project" value="UniProtKB-ARBA"/>
</dbReference>
<keyword evidence="5" id="KW-0964">Secreted</keyword>
<evidence type="ECO:0000313" key="15">
    <source>
        <dbReference type="Proteomes" id="UP000596661"/>
    </source>
</evidence>
<dbReference type="Pfam" id="PF00295">
    <property type="entry name" value="Glyco_hydro_28"/>
    <property type="match status" value="1"/>
</dbReference>
<evidence type="ECO:0000256" key="7">
    <source>
        <dbReference type="ARBA" id="ARBA00022801"/>
    </source>
</evidence>
<dbReference type="SUPFAM" id="SSF51126">
    <property type="entry name" value="Pectin lyase-like"/>
    <property type="match status" value="1"/>
</dbReference>